<keyword evidence="2" id="KW-1185">Reference proteome</keyword>
<evidence type="ECO:0000313" key="1">
    <source>
        <dbReference type="EMBL" id="MBN3555725.1"/>
    </source>
</evidence>
<organism evidence="1 2">
    <name type="scientific">Fictibacillus nanhaiensis</name>
    <dbReference type="NCBI Taxonomy" id="742169"/>
    <lineage>
        <taxon>Bacteria</taxon>
        <taxon>Bacillati</taxon>
        <taxon>Bacillota</taxon>
        <taxon>Bacilli</taxon>
        <taxon>Bacillales</taxon>
        <taxon>Fictibacillaceae</taxon>
        <taxon>Fictibacillus</taxon>
    </lineage>
</organism>
<reference evidence="1 2" key="1">
    <citation type="submission" date="2021-01" db="EMBL/GenBank/DDBJ databases">
        <title>Genome Sequencing of Type Strains.</title>
        <authorList>
            <person name="Lemaire J.F."/>
            <person name="Inderbitzin P."/>
            <person name="Collins S.B."/>
            <person name="Wespe N."/>
            <person name="Knight-Connoni V."/>
        </authorList>
    </citation>
    <scope>NUCLEOTIDE SEQUENCE [LARGE SCALE GENOMIC DNA]</scope>
    <source>
        <strain evidence="1 2">DSM 23009</strain>
    </source>
</reference>
<name>A0ABS2ZWT6_9BACL</name>
<dbReference type="Proteomes" id="UP001296923">
    <property type="component" value="Unassembled WGS sequence"/>
</dbReference>
<proteinExistence type="predicted"/>
<gene>
    <name evidence="1" type="ORF">JYA63_15715</name>
</gene>
<evidence type="ECO:0000313" key="2">
    <source>
        <dbReference type="Proteomes" id="UP001296923"/>
    </source>
</evidence>
<sequence length="53" mass="6343">MKKFPLFIELYRQSTTFKVYIPQMGALIQEGLTRFLTKLLNKCRRVAEQNIKH</sequence>
<accession>A0ABS2ZWT6</accession>
<dbReference type="EMBL" id="JAFHKR010000039">
    <property type="protein sequence ID" value="MBN3555725.1"/>
    <property type="molecule type" value="Genomic_DNA"/>
</dbReference>
<protein>
    <submittedName>
        <fullName evidence="1">Uncharacterized protein</fullName>
    </submittedName>
</protein>
<comment type="caution">
    <text evidence="1">The sequence shown here is derived from an EMBL/GenBank/DDBJ whole genome shotgun (WGS) entry which is preliminary data.</text>
</comment>
<dbReference type="RefSeq" id="WP_205726523.1">
    <property type="nucleotide sequence ID" value="NZ_JAFHKR010000039.1"/>
</dbReference>